<dbReference type="EMBL" id="CAJVPZ010051545">
    <property type="protein sequence ID" value="CAG8779204.1"/>
    <property type="molecule type" value="Genomic_DNA"/>
</dbReference>
<keyword evidence="2" id="KW-1185">Reference proteome</keyword>
<sequence>SFIQKASNHNNNVFETEENKSSIIDIVDYQTLNEKQRIIYNKIESHYENILRDHQIEALKIIVIGTA</sequence>
<feature type="non-terminal residue" evidence="1">
    <location>
        <position position="1"/>
    </location>
</feature>
<protein>
    <submittedName>
        <fullName evidence="1">3691_t:CDS:1</fullName>
    </submittedName>
</protein>
<evidence type="ECO:0000313" key="1">
    <source>
        <dbReference type="EMBL" id="CAG8779204.1"/>
    </source>
</evidence>
<comment type="caution">
    <text evidence="1">The sequence shown here is derived from an EMBL/GenBank/DDBJ whole genome shotgun (WGS) entry which is preliminary data.</text>
</comment>
<dbReference type="AlphaFoldDB" id="A0A9N9JF16"/>
<feature type="non-terminal residue" evidence="1">
    <location>
        <position position="67"/>
    </location>
</feature>
<proteinExistence type="predicted"/>
<reference evidence="1" key="1">
    <citation type="submission" date="2021-06" db="EMBL/GenBank/DDBJ databases">
        <authorList>
            <person name="Kallberg Y."/>
            <person name="Tangrot J."/>
            <person name="Rosling A."/>
        </authorList>
    </citation>
    <scope>NUCLEOTIDE SEQUENCE</scope>
    <source>
        <strain evidence="1">IN212</strain>
    </source>
</reference>
<dbReference type="OrthoDB" id="10565799at2759"/>
<organism evidence="1 2">
    <name type="scientific">Racocetra fulgida</name>
    <dbReference type="NCBI Taxonomy" id="60492"/>
    <lineage>
        <taxon>Eukaryota</taxon>
        <taxon>Fungi</taxon>
        <taxon>Fungi incertae sedis</taxon>
        <taxon>Mucoromycota</taxon>
        <taxon>Glomeromycotina</taxon>
        <taxon>Glomeromycetes</taxon>
        <taxon>Diversisporales</taxon>
        <taxon>Gigasporaceae</taxon>
        <taxon>Racocetra</taxon>
    </lineage>
</organism>
<gene>
    <name evidence="1" type="ORF">RFULGI_LOCUS15659</name>
</gene>
<evidence type="ECO:0000313" key="2">
    <source>
        <dbReference type="Proteomes" id="UP000789396"/>
    </source>
</evidence>
<dbReference type="Proteomes" id="UP000789396">
    <property type="component" value="Unassembled WGS sequence"/>
</dbReference>
<name>A0A9N9JF16_9GLOM</name>
<accession>A0A9N9JF16</accession>